<keyword evidence="2" id="KW-0732">Signal</keyword>
<evidence type="ECO:0000256" key="1">
    <source>
        <dbReference type="ARBA" id="ARBA00022473"/>
    </source>
</evidence>
<proteinExistence type="predicted"/>
<reference evidence="4" key="1">
    <citation type="journal article" date="2023" name="Mol. Biol. Evol.">
        <title>Third-Generation Sequencing Reveals the Adaptive Role of the Epigenome in Three Deep-Sea Polychaetes.</title>
        <authorList>
            <person name="Perez M."/>
            <person name="Aroh O."/>
            <person name="Sun Y."/>
            <person name="Lan Y."/>
            <person name="Juniper S.K."/>
            <person name="Young C.R."/>
            <person name="Angers B."/>
            <person name="Qian P.Y."/>
        </authorList>
    </citation>
    <scope>NUCLEOTIDE SEQUENCE</scope>
    <source>
        <strain evidence="4">P08H-3</strain>
    </source>
</reference>
<dbReference type="GO" id="GO:0005615">
    <property type="term" value="C:extracellular space"/>
    <property type="evidence" value="ECO:0007669"/>
    <property type="project" value="TreeGrafter"/>
</dbReference>
<dbReference type="PANTHER" id="PTHR11889">
    <property type="entry name" value="HEDGEHOG"/>
    <property type="match status" value="1"/>
</dbReference>
<dbReference type="GO" id="GO:0016540">
    <property type="term" value="P:protein autoprocessing"/>
    <property type="evidence" value="ECO:0007669"/>
    <property type="project" value="InterPro"/>
</dbReference>
<evidence type="ECO:0000259" key="3">
    <source>
        <dbReference type="SMART" id="SM00306"/>
    </source>
</evidence>
<dbReference type="GO" id="GO:0005509">
    <property type="term" value="F:calcium ion binding"/>
    <property type="evidence" value="ECO:0007669"/>
    <property type="project" value="TreeGrafter"/>
</dbReference>
<dbReference type="GO" id="GO:0010468">
    <property type="term" value="P:regulation of gene expression"/>
    <property type="evidence" value="ECO:0007669"/>
    <property type="project" value="TreeGrafter"/>
</dbReference>
<dbReference type="PRINTS" id="PR00632">
    <property type="entry name" value="SONICHHOG"/>
</dbReference>
<dbReference type="InterPro" id="IPR001767">
    <property type="entry name" value="Hedgehog_Hint"/>
</dbReference>
<dbReference type="Pfam" id="PF01079">
    <property type="entry name" value="Hint"/>
    <property type="match status" value="1"/>
</dbReference>
<dbReference type="GO" id="GO:0001708">
    <property type="term" value="P:cell fate specification"/>
    <property type="evidence" value="ECO:0007669"/>
    <property type="project" value="TreeGrafter"/>
</dbReference>
<protein>
    <recommendedName>
        <fullName evidence="3">Hint domain-containing protein</fullName>
    </recommendedName>
</protein>
<dbReference type="GO" id="GO:0007267">
    <property type="term" value="P:cell-cell signaling"/>
    <property type="evidence" value="ECO:0007669"/>
    <property type="project" value="InterPro"/>
</dbReference>
<organism evidence="4 5">
    <name type="scientific">Paralvinella palmiformis</name>
    <dbReference type="NCBI Taxonomy" id="53620"/>
    <lineage>
        <taxon>Eukaryota</taxon>
        <taxon>Metazoa</taxon>
        <taxon>Spiralia</taxon>
        <taxon>Lophotrochozoa</taxon>
        <taxon>Annelida</taxon>
        <taxon>Polychaeta</taxon>
        <taxon>Sedentaria</taxon>
        <taxon>Canalipalpata</taxon>
        <taxon>Terebellida</taxon>
        <taxon>Terebelliformia</taxon>
        <taxon>Alvinellidae</taxon>
        <taxon>Paralvinella</taxon>
    </lineage>
</organism>
<feature type="domain" description="Hint" evidence="3">
    <location>
        <begin position="82"/>
        <end position="186"/>
    </location>
</feature>
<dbReference type="AlphaFoldDB" id="A0AAD9J9K3"/>
<dbReference type="SMART" id="SM00306">
    <property type="entry name" value="HintN"/>
    <property type="match status" value="1"/>
</dbReference>
<dbReference type="PROSITE" id="PS50817">
    <property type="entry name" value="INTEIN_N_TER"/>
    <property type="match status" value="1"/>
</dbReference>
<dbReference type="InterPro" id="IPR001657">
    <property type="entry name" value="Hedgehog"/>
</dbReference>
<dbReference type="InterPro" id="IPR050387">
    <property type="entry name" value="Hedgehog_Signaling"/>
</dbReference>
<dbReference type="InterPro" id="IPR006141">
    <property type="entry name" value="Intein_N"/>
</dbReference>
<dbReference type="GO" id="GO:0048731">
    <property type="term" value="P:system development"/>
    <property type="evidence" value="ECO:0007669"/>
    <property type="project" value="UniProtKB-ARBA"/>
</dbReference>
<dbReference type="GO" id="GO:0007224">
    <property type="term" value="P:smoothened signaling pathway"/>
    <property type="evidence" value="ECO:0007669"/>
    <property type="project" value="TreeGrafter"/>
</dbReference>
<dbReference type="InterPro" id="IPR003587">
    <property type="entry name" value="Hint_dom_N"/>
</dbReference>
<keyword evidence="1" id="KW-0217">Developmental protein</keyword>
<dbReference type="PANTHER" id="PTHR11889:SF31">
    <property type="entry name" value="PROTEIN HEDGEHOG"/>
    <property type="match status" value="1"/>
</dbReference>
<dbReference type="GO" id="GO:0005113">
    <property type="term" value="F:patched binding"/>
    <property type="evidence" value="ECO:0007669"/>
    <property type="project" value="TreeGrafter"/>
</dbReference>
<evidence type="ECO:0000313" key="5">
    <source>
        <dbReference type="Proteomes" id="UP001208570"/>
    </source>
</evidence>
<gene>
    <name evidence="4" type="ORF">LSH36_496g02069</name>
</gene>
<sequence length="283" mass="31963">MRGEHILCLTYFVIQFLECDGRHTESWRQREKYGKYIDVIDMNDVGHDKRSSSPDLNRMKRCRCFCRRKWERQFHCCECAQSGCFPGSAHVTLADGKVIEIGDLEPGQKLLTANKDGRIYSDTVLGYLDRRNDIIGRYRKVVTSSGEQLMLSRSHVIYVSANNNTNDVTPRYAQDITIGDYVLIAKDSHLVSTLVINITSHHMQGAFVPLTQSGTLLVDNVLTSCYASFPHGISHAAMAPFRWFPQFADLTPANGVHPYVDVMKKVGRFLLPDSALSSIRMAP</sequence>
<dbReference type="GO" id="GO:0016539">
    <property type="term" value="P:intein-mediated protein splicing"/>
    <property type="evidence" value="ECO:0007669"/>
    <property type="project" value="InterPro"/>
</dbReference>
<keyword evidence="5" id="KW-1185">Reference proteome</keyword>
<dbReference type="Proteomes" id="UP001208570">
    <property type="component" value="Unassembled WGS sequence"/>
</dbReference>
<accession>A0AAD9J9K3</accession>
<name>A0AAD9J9K3_9ANNE</name>
<dbReference type="EMBL" id="JAODUP010000496">
    <property type="protein sequence ID" value="KAK2148476.1"/>
    <property type="molecule type" value="Genomic_DNA"/>
</dbReference>
<dbReference type="InterPro" id="IPR036844">
    <property type="entry name" value="Hint_dom_sf"/>
</dbReference>
<dbReference type="Gene3D" id="2.170.16.10">
    <property type="entry name" value="Hedgehog/Intein (Hint) domain"/>
    <property type="match status" value="1"/>
</dbReference>
<evidence type="ECO:0000313" key="4">
    <source>
        <dbReference type="EMBL" id="KAK2148476.1"/>
    </source>
</evidence>
<comment type="caution">
    <text evidence="4">The sequence shown here is derived from an EMBL/GenBank/DDBJ whole genome shotgun (WGS) entry which is preliminary data.</text>
</comment>
<evidence type="ECO:0000256" key="2">
    <source>
        <dbReference type="ARBA" id="ARBA00022729"/>
    </source>
</evidence>
<dbReference type="SUPFAM" id="SSF51294">
    <property type="entry name" value="Hedgehog/intein (Hint) domain"/>
    <property type="match status" value="1"/>
</dbReference>
<dbReference type="CDD" id="cd00081">
    <property type="entry name" value="Hint"/>
    <property type="match status" value="1"/>
</dbReference>